<name>B0RD06_CLASE</name>
<dbReference type="AlphaFoldDB" id="B0RD06"/>
<protein>
    <submittedName>
        <fullName evidence="3">Exported protein</fullName>
    </submittedName>
</protein>
<evidence type="ECO:0000313" key="4">
    <source>
        <dbReference type="Proteomes" id="UP000001318"/>
    </source>
</evidence>
<gene>
    <name evidence="3" type="ordered locus">CMS3029</name>
</gene>
<reference evidence="3 4" key="1">
    <citation type="journal article" date="2008" name="J. Bacteriol.">
        <title>Genome of the actinomycete plant pathogen Clavibacter michiganensis subsp. sepedonicus suggests recent niche adaptation.</title>
        <authorList>
            <person name="Bentley S.D."/>
            <person name="Corton C."/>
            <person name="Brown S.E."/>
            <person name="Barron A."/>
            <person name="Clark L."/>
            <person name="Doggett J."/>
            <person name="Harris B."/>
            <person name="Ormond D."/>
            <person name="Quail M.A."/>
            <person name="May G."/>
            <person name="Francis D."/>
            <person name="Knudson D."/>
            <person name="Parkhill J."/>
            <person name="Ishimaru C.A."/>
        </authorList>
    </citation>
    <scope>NUCLEOTIDE SEQUENCE [LARGE SCALE GENOMIC DNA]</scope>
    <source>
        <strain evidence="4">ATCC 33113 / DSM 20744 / JCM 9667 / LMG 2889 / ICMP 2535 / C-1</strain>
    </source>
</reference>
<feature type="chain" id="PRO_5038584892" evidence="2">
    <location>
        <begin position="23"/>
        <end position="162"/>
    </location>
</feature>
<dbReference type="STRING" id="31964.CMS3029"/>
<proteinExistence type="predicted"/>
<accession>B0RD06</accession>
<evidence type="ECO:0000256" key="1">
    <source>
        <dbReference type="SAM" id="MobiDB-lite"/>
    </source>
</evidence>
<sequence>MCRAPSTLIACAAVITSLSLSGCTDLDTASAPPPDSSPTSSPAAEGPSDDTRFADMDARVAATYPVRESTGTFTGDQNGVLTLRPPGDPATTKVVMMLTCTGSGTYWIDVEQAKPNRVGATCGDSGTSIAAVPLDDPTASTTLDVSIPNGSRYWLTTYYTTK</sequence>
<organism evidence="3 4">
    <name type="scientific">Clavibacter sepedonicus</name>
    <name type="common">Clavibacter michiganensis subsp. sepedonicus</name>
    <dbReference type="NCBI Taxonomy" id="31964"/>
    <lineage>
        <taxon>Bacteria</taxon>
        <taxon>Bacillati</taxon>
        <taxon>Actinomycetota</taxon>
        <taxon>Actinomycetes</taxon>
        <taxon>Micrococcales</taxon>
        <taxon>Microbacteriaceae</taxon>
        <taxon>Clavibacter</taxon>
    </lineage>
</organism>
<dbReference type="EMBL" id="AM849034">
    <property type="protein sequence ID" value="CAQ03099.1"/>
    <property type="molecule type" value="Genomic_DNA"/>
</dbReference>
<evidence type="ECO:0000256" key="2">
    <source>
        <dbReference type="SAM" id="SignalP"/>
    </source>
</evidence>
<dbReference type="KEGG" id="cms:CMS3029"/>
<dbReference type="PROSITE" id="PS51257">
    <property type="entry name" value="PROKAR_LIPOPROTEIN"/>
    <property type="match status" value="1"/>
</dbReference>
<dbReference type="Proteomes" id="UP000001318">
    <property type="component" value="Chromosome"/>
</dbReference>
<keyword evidence="4" id="KW-1185">Reference proteome</keyword>
<keyword evidence="2" id="KW-0732">Signal</keyword>
<feature type="signal peptide" evidence="2">
    <location>
        <begin position="1"/>
        <end position="22"/>
    </location>
</feature>
<evidence type="ECO:0000313" key="3">
    <source>
        <dbReference type="EMBL" id="CAQ03099.1"/>
    </source>
</evidence>
<dbReference type="HOGENOM" id="CLU_1632453_0_0_11"/>
<feature type="region of interest" description="Disordered" evidence="1">
    <location>
        <begin position="26"/>
        <end position="51"/>
    </location>
</feature>